<feature type="compositionally biased region" description="Polar residues" evidence="1">
    <location>
        <begin position="518"/>
        <end position="533"/>
    </location>
</feature>
<feature type="compositionally biased region" description="Pro residues" evidence="1">
    <location>
        <begin position="61"/>
        <end position="81"/>
    </location>
</feature>
<dbReference type="EMBL" id="KN822948">
    <property type="protein sequence ID" value="KIO33411.1"/>
    <property type="molecule type" value="Genomic_DNA"/>
</dbReference>
<feature type="compositionally biased region" description="Low complexity" evidence="1">
    <location>
        <begin position="706"/>
        <end position="718"/>
    </location>
</feature>
<dbReference type="PROSITE" id="PS50238">
    <property type="entry name" value="RHOGAP"/>
    <property type="match status" value="1"/>
</dbReference>
<accession>A0A0C3QV60</accession>
<feature type="compositionally biased region" description="Polar residues" evidence="1">
    <location>
        <begin position="680"/>
        <end position="689"/>
    </location>
</feature>
<feature type="compositionally biased region" description="Low complexity" evidence="1">
    <location>
        <begin position="360"/>
        <end position="369"/>
    </location>
</feature>
<dbReference type="STRING" id="1051891.A0A0C3QV60"/>
<dbReference type="GO" id="GO:0031267">
    <property type="term" value="F:small GTPase binding"/>
    <property type="evidence" value="ECO:0007669"/>
    <property type="project" value="InterPro"/>
</dbReference>
<feature type="compositionally biased region" description="Polar residues" evidence="1">
    <location>
        <begin position="156"/>
        <end position="165"/>
    </location>
</feature>
<feature type="compositionally biased region" description="Polar residues" evidence="1">
    <location>
        <begin position="737"/>
        <end position="752"/>
    </location>
</feature>
<feature type="region of interest" description="Disordered" evidence="1">
    <location>
        <begin position="855"/>
        <end position="889"/>
    </location>
</feature>
<feature type="compositionally biased region" description="Polar residues" evidence="1">
    <location>
        <begin position="654"/>
        <end position="663"/>
    </location>
</feature>
<name>A0A0C3QV60_9AGAM</name>
<organism evidence="3 4">
    <name type="scientific">Tulasnella calospora MUT 4182</name>
    <dbReference type="NCBI Taxonomy" id="1051891"/>
    <lineage>
        <taxon>Eukaryota</taxon>
        <taxon>Fungi</taxon>
        <taxon>Dikarya</taxon>
        <taxon>Basidiomycota</taxon>
        <taxon>Agaricomycotina</taxon>
        <taxon>Agaricomycetes</taxon>
        <taxon>Cantharellales</taxon>
        <taxon>Tulasnellaceae</taxon>
        <taxon>Tulasnella</taxon>
    </lineage>
</organism>
<reference evidence="3 4" key="1">
    <citation type="submission" date="2014-04" db="EMBL/GenBank/DDBJ databases">
        <authorList>
            <consortium name="DOE Joint Genome Institute"/>
            <person name="Kuo A."/>
            <person name="Girlanda M."/>
            <person name="Perotto S."/>
            <person name="Kohler A."/>
            <person name="Nagy L.G."/>
            <person name="Floudas D."/>
            <person name="Copeland A."/>
            <person name="Barry K.W."/>
            <person name="Cichocki N."/>
            <person name="Veneault-Fourrey C."/>
            <person name="LaButti K."/>
            <person name="Lindquist E.A."/>
            <person name="Lipzen A."/>
            <person name="Lundell T."/>
            <person name="Morin E."/>
            <person name="Murat C."/>
            <person name="Sun H."/>
            <person name="Tunlid A."/>
            <person name="Henrissat B."/>
            <person name="Grigoriev I.V."/>
            <person name="Hibbett D.S."/>
            <person name="Martin F."/>
            <person name="Nordberg H.P."/>
            <person name="Cantor M.N."/>
            <person name="Hua S.X."/>
        </authorList>
    </citation>
    <scope>NUCLEOTIDE SEQUENCE [LARGE SCALE GENOMIC DNA]</scope>
    <source>
        <strain evidence="3 4">MUT 4182</strain>
    </source>
</reference>
<dbReference type="Pfam" id="PF00620">
    <property type="entry name" value="RhoGAP"/>
    <property type="match status" value="1"/>
</dbReference>
<feature type="compositionally biased region" description="Pro residues" evidence="1">
    <location>
        <begin position="1"/>
        <end position="11"/>
    </location>
</feature>
<proteinExistence type="predicted"/>
<evidence type="ECO:0000313" key="3">
    <source>
        <dbReference type="EMBL" id="KIO33411.1"/>
    </source>
</evidence>
<feature type="compositionally biased region" description="Low complexity" evidence="1">
    <location>
        <begin position="434"/>
        <end position="456"/>
    </location>
</feature>
<dbReference type="GO" id="GO:0007264">
    <property type="term" value="P:small GTPase-mediated signal transduction"/>
    <property type="evidence" value="ECO:0007669"/>
    <property type="project" value="InterPro"/>
</dbReference>
<feature type="region of interest" description="Disordered" evidence="1">
    <location>
        <begin position="767"/>
        <end position="786"/>
    </location>
</feature>
<feature type="region of interest" description="Disordered" evidence="1">
    <location>
        <begin position="1"/>
        <end position="315"/>
    </location>
</feature>
<dbReference type="InterPro" id="IPR039767">
    <property type="entry name" value="RALBP1"/>
</dbReference>
<evidence type="ECO:0000256" key="1">
    <source>
        <dbReference type="SAM" id="MobiDB-lite"/>
    </source>
</evidence>
<feature type="compositionally biased region" description="Low complexity" evidence="1">
    <location>
        <begin position="22"/>
        <end position="42"/>
    </location>
</feature>
<feature type="compositionally biased region" description="Pro residues" evidence="1">
    <location>
        <begin position="242"/>
        <end position="251"/>
    </location>
</feature>
<dbReference type="GO" id="GO:0005096">
    <property type="term" value="F:GTPase activator activity"/>
    <property type="evidence" value="ECO:0007669"/>
    <property type="project" value="InterPro"/>
</dbReference>
<feature type="compositionally biased region" description="Polar residues" evidence="1">
    <location>
        <begin position="370"/>
        <end position="393"/>
    </location>
</feature>
<feature type="compositionally biased region" description="Pro residues" evidence="1">
    <location>
        <begin position="43"/>
        <end position="53"/>
    </location>
</feature>
<dbReference type="HOGENOM" id="CLU_254363_0_0_1"/>
<dbReference type="Proteomes" id="UP000054248">
    <property type="component" value="Unassembled WGS sequence"/>
</dbReference>
<dbReference type="Gene3D" id="1.10.555.10">
    <property type="entry name" value="Rho GTPase activation protein"/>
    <property type="match status" value="1"/>
</dbReference>
<protein>
    <recommendedName>
        <fullName evidence="2">Rho-GAP domain-containing protein</fullName>
    </recommendedName>
</protein>
<evidence type="ECO:0000259" key="2">
    <source>
        <dbReference type="PROSITE" id="PS50238"/>
    </source>
</evidence>
<feature type="compositionally biased region" description="Low complexity" evidence="1">
    <location>
        <begin position="230"/>
        <end position="241"/>
    </location>
</feature>
<reference evidence="4" key="2">
    <citation type="submission" date="2015-01" db="EMBL/GenBank/DDBJ databases">
        <title>Evolutionary Origins and Diversification of the Mycorrhizal Mutualists.</title>
        <authorList>
            <consortium name="DOE Joint Genome Institute"/>
            <consortium name="Mycorrhizal Genomics Consortium"/>
            <person name="Kohler A."/>
            <person name="Kuo A."/>
            <person name="Nagy L.G."/>
            <person name="Floudas D."/>
            <person name="Copeland A."/>
            <person name="Barry K.W."/>
            <person name="Cichocki N."/>
            <person name="Veneault-Fourrey C."/>
            <person name="LaButti K."/>
            <person name="Lindquist E.A."/>
            <person name="Lipzen A."/>
            <person name="Lundell T."/>
            <person name="Morin E."/>
            <person name="Murat C."/>
            <person name="Riley R."/>
            <person name="Ohm R."/>
            <person name="Sun H."/>
            <person name="Tunlid A."/>
            <person name="Henrissat B."/>
            <person name="Grigoriev I.V."/>
            <person name="Hibbett D.S."/>
            <person name="Martin F."/>
        </authorList>
    </citation>
    <scope>NUCLEOTIDE SEQUENCE [LARGE SCALE GENOMIC DNA]</scope>
    <source>
        <strain evidence="4">MUT 4182</strain>
    </source>
</reference>
<gene>
    <name evidence="3" type="ORF">M407DRAFT_17677</name>
</gene>
<dbReference type="PANTHER" id="PTHR12783">
    <property type="entry name" value="RALA BINDING PROTEIN 1 RALBP1"/>
    <property type="match status" value="1"/>
</dbReference>
<dbReference type="SUPFAM" id="SSF48350">
    <property type="entry name" value="GTPase activation domain, GAP"/>
    <property type="match status" value="1"/>
</dbReference>
<feature type="compositionally biased region" description="Polar residues" evidence="1">
    <location>
        <begin position="1265"/>
        <end position="1282"/>
    </location>
</feature>
<feature type="compositionally biased region" description="Polar residues" evidence="1">
    <location>
        <begin position="1304"/>
        <end position="1318"/>
    </location>
</feature>
<feature type="compositionally biased region" description="Polar residues" evidence="1">
    <location>
        <begin position="1218"/>
        <end position="1235"/>
    </location>
</feature>
<feature type="compositionally biased region" description="Polar residues" evidence="1">
    <location>
        <begin position="82"/>
        <end position="93"/>
    </location>
</feature>
<feature type="compositionally biased region" description="Polar residues" evidence="1">
    <location>
        <begin position="1195"/>
        <end position="1205"/>
    </location>
</feature>
<feature type="compositionally biased region" description="Pro residues" evidence="1">
    <location>
        <begin position="169"/>
        <end position="181"/>
    </location>
</feature>
<dbReference type="InterPro" id="IPR000198">
    <property type="entry name" value="RhoGAP_dom"/>
</dbReference>
<dbReference type="SMART" id="SM00324">
    <property type="entry name" value="RhoGAP"/>
    <property type="match status" value="1"/>
</dbReference>
<sequence>MNDDAPAPPPKSAKDTRRRSVFRSIRMSMSISSSNHSTTNNSTPPPPVPPLPALPTSSPSQKPPTPLPTRPPQQHPLPPPTASENGSASSHRTPSPAGGPLIAPQHAAGSSTSSFGNKLGLRRLLKSSKGPSNSSSYGSGAQTDIECDDVGVMRSSPRTQPNHQFPSMKSPPPPLPLPTDSPPSATRGGGWQTDVEGKAGKSGKGAPRLRIESTLQAFTNGLRRHHNMMSNPPQSQTTPLSPSRPAPPPKPVDLCSPTSKQNLRPPPPAGVVDDRDEEDKDGANPQPPTTPRSFDSHMSGRSGAGPNRPLTPTMIAAQNVAAASSLMPNKVTQLAARVASHASSSEARNSLLLIPGSRGGSPDSSSSGGQVRNSFQMPNSPSFSAALNYMQSIENDDDKEGGGNHLSAGSGKKREKRRSAAPAPASFLRPVPEGSAAHHASNGSSSNSAAGGVVNGPPRVDSLKSGPRTHLATPMTPQRANKRRPASLGDVFKGGGFTHSMAIEARGLPTTKVPTHGRSGSSGTNGMCPPSTLNVSKIKKTDPVEMADANKVAATYQYVNAEEDDKPSPFLARPSAPTSSNGHHPHHRGQAPNPALSPTPATTAVAVPSGTSSGIKAIIAPPLPARKKHGARPDNSKSGYGSGGESSSTEFGGNTNTKGTGSVIKNNIKGRLAAWSAMNASNQNQQSPRQGGAPGRLPPSAYNLQSPSPSTTASSSPATPSPSLPNSNDPNNPYNRGRSNSHALTSNTMVPSTPNPKRMTATMGNVRLTPQHPSQTSLHSNGSTSGPTASYVANVAVNTAGSIGAAAGGMAMQLGRKVGNFLGHRAGGNSQSGNWGGLAGYTTAGEDGGAGFGFHSYNPKERESHDGGTGAMSDSGHGGHGGHNNKVLGTMVRPPLRRSKGVVFGRPLKDCVRETRVSAGSVGGEEPEPEKGNGVWVTALVTRCIEHLTQWGLEEEGLFRITGRSTHVARIRNEFDTGADYLLKEVHPSDLDPHSVSSIFKAYLRELPEPILTKELAPHFDLAMLLGTGEEATPGTRVTAFGGGFSGLGDGHSTFDVPTMEAMVELKTLMGRLPRENYDLLYEICKLLRSTARCSKATKMPLSNLLLVFCPSLQLSPGFLKLVIEKQDYLFGNGDVGSVSPSRSVEADKPKSGSAVRGSPLPQRPGADDSKRNRTASIILPQGFAFTVEAYAESLSTDPTSQHQPIPQVPSRPITPVGYNTFSQPPGTPSSISSHSMHRVQLPPNFGQGGSARARQASSAKRQPSLASLFTGGNKSTPTISSPIPIRSETPSEPPKLEVDLPTGSLTVGGNFGSLNDRQSAPTTPPTATSSQSPSPSDSENFRLMSTTPAKDISVVPRPSATPLLLSHSPPPQIPVLRGPPRASGDDWATSVLMAASGAK</sequence>
<feature type="region of interest" description="Disordered" evidence="1">
    <location>
        <begin position="680"/>
        <end position="761"/>
    </location>
</feature>
<feature type="compositionally biased region" description="Polar residues" evidence="1">
    <location>
        <begin position="771"/>
        <end position="786"/>
    </location>
</feature>
<evidence type="ECO:0000313" key="4">
    <source>
        <dbReference type="Proteomes" id="UP000054248"/>
    </source>
</evidence>
<feature type="compositionally biased region" description="Low complexity" evidence="1">
    <location>
        <begin position="1319"/>
        <end position="1337"/>
    </location>
</feature>
<feature type="region of interest" description="Disordered" evidence="1">
    <location>
        <begin position="563"/>
        <end position="663"/>
    </location>
</feature>
<dbReference type="OrthoDB" id="185175at2759"/>
<feature type="compositionally biased region" description="Low complexity" evidence="1">
    <location>
        <begin position="724"/>
        <end position="735"/>
    </location>
</feature>
<feature type="domain" description="Rho-GAP" evidence="2">
    <location>
        <begin position="922"/>
        <end position="1156"/>
    </location>
</feature>
<feature type="compositionally biased region" description="Low complexity" evidence="1">
    <location>
        <begin position="1251"/>
        <end position="1263"/>
    </location>
</feature>
<dbReference type="InterPro" id="IPR008936">
    <property type="entry name" value="Rho_GTPase_activation_prot"/>
</dbReference>
<feature type="region of interest" description="Disordered" evidence="1">
    <location>
        <begin position="1138"/>
        <end position="1174"/>
    </location>
</feature>
<dbReference type="PANTHER" id="PTHR12783:SF5">
    <property type="entry name" value="RALA-BINDING PROTEIN 1"/>
    <property type="match status" value="1"/>
</dbReference>
<feature type="region of interest" description="Disordered" evidence="1">
    <location>
        <begin position="338"/>
        <end position="491"/>
    </location>
</feature>
<keyword evidence="4" id="KW-1185">Reference proteome</keyword>
<feature type="region of interest" description="Disordered" evidence="1">
    <location>
        <begin position="1195"/>
        <end position="1386"/>
    </location>
</feature>
<feature type="region of interest" description="Disordered" evidence="1">
    <location>
        <begin position="510"/>
        <end position="533"/>
    </location>
</feature>
<feature type="compositionally biased region" description="Low complexity" evidence="1">
    <location>
        <begin position="127"/>
        <end position="140"/>
    </location>
</feature>